<reference evidence="4 5" key="1">
    <citation type="submission" date="2018-06" db="EMBL/GenBank/DDBJ databases">
        <title>Whole genome sequencing of Candida tropicalis (genome annotated by CSBL at Korea University).</title>
        <authorList>
            <person name="Ahn J."/>
        </authorList>
    </citation>
    <scope>NUCLEOTIDE SEQUENCE [LARGE SCALE GENOMIC DNA]</scope>
    <source>
        <strain evidence="4 5">ATCC 20962</strain>
    </source>
</reference>
<dbReference type="PANTHER" id="PTHR10980">
    <property type="entry name" value="RHO GDP-DISSOCIATION INHIBITOR"/>
    <property type="match status" value="1"/>
</dbReference>
<gene>
    <name evidence="4" type="primary">RDI1_4</name>
    <name evidence="4" type="ORF">Cantr_09599</name>
</gene>
<keyword evidence="5" id="KW-1185">Reference proteome</keyword>
<organism evidence="4 5">
    <name type="scientific">Candida viswanathii</name>
    <dbReference type="NCBI Taxonomy" id="5486"/>
    <lineage>
        <taxon>Eukaryota</taxon>
        <taxon>Fungi</taxon>
        <taxon>Dikarya</taxon>
        <taxon>Ascomycota</taxon>
        <taxon>Saccharomycotina</taxon>
        <taxon>Pichiomycetes</taxon>
        <taxon>Debaryomycetaceae</taxon>
        <taxon>Candida/Lodderomyces clade</taxon>
        <taxon>Candida</taxon>
    </lineage>
</organism>
<protein>
    <submittedName>
        <fullName evidence="4">Rho GDP-dissociation inhibitor</fullName>
    </submittedName>
</protein>
<dbReference type="OrthoDB" id="1683373at2759"/>
<sequence>MPVETHPDFQIIKFVIHIHDGEDVEVPVQGADLIHVQLPGGIKYHMTLHFQVKNRRYENVKYIQVVKKAGITIRTTEYEIGSYDPSEEVYTKDFPESETPGGWLTRGNYQNVSTYYEGDEVLIATPWTLELVAKK</sequence>
<dbReference type="InterPro" id="IPR014756">
    <property type="entry name" value="Ig_E-set"/>
</dbReference>
<comment type="caution">
    <text evidence="4">The sequence shown here is derived from an EMBL/GenBank/DDBJ whole genome shotgun (WGS) entry which is preliminary data.</text>
</comment>
<dbReference type="GO" id="GO:0005829">
    <property type="term" value="C:cytosol"/>
    <property type="evidence" value="ECO:0007669"/>
    <property type="project" value="TreeGrafter"/>
</dbReference>
<dbReference type="GO" id="GO:0007266">
    <property type="term" value="P:Rho protein signal transduction"/>
    <property type="evidence" value="ECO:0007669"/>
    <property type="project" value="InterPro"/>
</dbReference>
<evidence type="ECO:0000256" key="2">
    <source>
        <dbReference type="ARBA" id="ARBA00009758"/>
    </source>
</evidence>
<dbReference type="Proteomes" id="UP000253472">
    <property type="component" value="Unassembled WGS sequence"/>
</dbReference>
<evidence type="ECO:0000313" key="5">
    <source>
        <dbReference type="Proteomes" id="UP000253472"/>
    </source>
</evidence>
<proteinExistence type="inferred from homology"/>
<dbReference type="AlphaFoldDB" id="A0A367YEE9"/>
<comment type="subcellular location">
    <subcellularLocation>
        <location evidence="1">Cytoplasm</location>
    </subcellularLocation>
</comment>
<dbReference type="GO" id="GO:0016020">
    <property type="term" value="C:membrane"/>
    <property type="evidence" value="ECO:0007669"/>
    <property type="project" value="TreeGrafter"/>
</dbReference>
<dbReference type="PANTHER" id="PTHR10980:SF3">
    <property type="entry name" value="LD16419P"/>
    <property type="match status" value="1"/>
</dbReference>
<keyword evidence="3" id="KW-0963">Cytoplasm</keyword>
<dbReference type="STRING" id="5486.A0A367YEE9"/>
<dbReference type="Gene3D" id="2.70.50.30">
    <property type="entry name" value="Coagulation Factor XIII, subunit A, domain 1"/>
    <property type="match status" value="1"/>
</dbReference>
<evidence type="ECO:0000313" key="4">
    <source>
        <dbReference type="EMBL" id="RCK63392.1"/>
    </source>
</evidence>
<dbReference type="Pfam" id="PF02115">
    <property type="entry name" value="Rho_GDI"/>
    <property type="match status" value="1"/>
</dbReference>
<comment type="similarity">
    <text evidence="2">Belongs to the Rho GDI family.</text>
</comment>
<dbReference type="InterPro" id="IPR024792">
    <property type="entry name" value="RhoGDI_dom_sf"/>
</dbReference>
<accession>A0A367YEE9</accession>
<name>A0A367YEE9_9ASCO</name>
<evidence type="ECO:0000256" key="1">
    <source>
        <dbReference type="ARBA" id="ARBA00004496"/>
    </source>
</evidence>
<dbReference type="GO" id="GO:0005094">
    <property type="term" value="F:Rho GDP-dissociation inhibitor activity"/>
    <property type="evidence" value="ECO:0007669"/>
    <property type="project" value="InterPro"/>
</dbReference>
<dbReference type="EMBL" id="QLNQ01000024">
    <property type="protein sequence ID" value="RCK63392.1"/>
    <property type="molecule type" value="Genomic_DNA"/>
</dbReference>
<evidence type="ECO:0000256" key="3">
    <source>
        <dbReference type="ARBA" id="ARBA00022490"/>
    </source>
</evidence>
<dbReference type="SUPFAM" id="SSF81296">
    <property type="entry name" value="E set domains"/>
    <property type="match status" value="1"/>
</dbReference>
<dbReference type="InterPro" id="IPR000406">
    <property type="entry name" value="Rho_GDI"/>
</dbReference>